<gene>
    <name evidence="1" type="ORF">OXU80_06090</name>
</gene>
<sequence length="264" mass="26750">MGGDGAAQGEAGVDAFWRGRFVLKQLRGRGHRAGLDPLLLACALPDWLSGRAADLGAGAGALGLAGACRCAGLAVHMVEIEPDMAALARESLALAENAALAPRLTVAEGDILAGRKAREAAGLVDASLDAVLTNPPFHPPGGRVSPDALRAGAKSVPDAAFLPEWVRVSASLLKHGGLFACVVRPDVIRPILDGAEGRLGGIELVAVHSRPEKPAVRLLVLARRGSRAPLAIRPAVTLQDEAGAPTQAGEAVASGAPLFGAAAA</sequence>
<evidence type="ECO:0000313" key="1">
    <source>
        <dbReference type="EMBL" id="WAJ29791.1"/>
    </source>
</evidence>
<name>A0ACD4NSE4_9HYPH</name>
<organism evidence="1 2">
    <name type="scientific">Antarcticirhabdus aurantiaca</name>
    <dbReference type="NCBI Taxonomy" id="2606717"/>
    <lineage>
        <taxon>Bacteria</taxon>
        <taxon>Pseudomonadati</taxon>
        <taxon>Pseudomonadota</taxon>
        <taxon>Alphaproteobacteria</taxon>
        <taxon>Hyphomicrobiales</taxon>
        <taxon>Aurantimonadaceae</taxon>
        <taxon>Antarcticirhabdus</taxon>
    </lineage>
</organism>
<protein>
    <submittedName>
        <fullName evidence="1">Methyltransferase</fullName>
    </submittedName>
</protein>
<keyword evidence="1" id="KW-0808">Transferase</keyword>
<keyword evidence="2" id="KW-1185">Reference proteome</keyword>
<keyword evidence="1" id="KW-0489">Methyltransferase</keyword>
<reference evidence="1" key="1">
    <citation type="submission" date="2022-11" db="EMBL/GenBank/DDBJ databases">
        <title>beta-Carotene-producing bacterium, Jeongeuplla avenae sp. nov., alleviates the salt stress of Arabidopsis seedlings.</title>
        <authorList>
            <person name="Jiang L."/>
            <person name="Lee J."/>
        </authorList>
    </citation>
    <scope>NUCLEOTIDE SEQUENCE</scope>
    <source>
        <strain evidence="1">DY_R2A_6</strain>
    </source>
</reference>
<dbReference type="EMBL" id="CP113520">
    <property type="protein sequence ID" value="WAJ29791.1"/>
    <property type="molecule type" value="Genomic_DNA"/>
</dbReference>
<dbReference type="Proteomes" id="UP001163223">
    <property type="component" value="Chromosome"/>
</dbReference>
<accession>A0ACD4NSE4</accession>
<evidence type="ECO:0000313" key="2">
    <source>
        <dbReference type="Proteomes" id="UP001163223"/>
    </source>
</evidence>
<proteinExistence type="predicted"/>